<gene>
    <name evidence="2" type="ORF">SAMN04488542_10981</name>
</gene>
<dbReference type="STRING" id="670482.SAMN04488542_10981"/>
<evidence type="ECO:0000313" key="2">
    <source>
        <dbReference type="EMBL" id="SDF34485.1"/>
    </source>
</evidence>
<evidence type="ECO:0000256" key="1">
    <source>
        <dbReference type="SAM" id="MobiDB-lite"/>
    </source>
</evidence>
<feature type="compositionally biased region" description="Low complexity" evidence="1">
    <location>
        <begin position="1"/>
        <end position="18"/>
    </location>
</feature>
<feature type="region of interest" description="Disordered" evidence="1">
    <location>
        <begin position="1"/>
        <end position="28"/>
    </location>
</feature>
<sequence>MASTKNNNNKSKTTSATKKNCKSKNDSSIQDLLQSKNMEIIVAALLVTGKLRVDAVQLFRQATMIVSLTGKYKTLANMNNSNVSKMIKFLNENGDMTLDEVIQAFKSKM</sequence>
<dbReference type="EMBL" id="FNBG01000009">
    <property type="protein sequence ID" value="SDF34485.1"/>
    <property type="molecule type" value="Genomic_DNA"/>
</dbReference>
<evidence type="ECO:0000313" key="3">
    <source>
        <dbReference type="Proteomes" id="UP000198972"/>
    </source>
</evidence>
<dbReference type="Proteomes" id="UP000198972">
    <property type="component" value="Unassembled WGS sequence"/>
</dbReference>
<reference evidence="2 3" key="1">
    <citation type="submission" date="2016-10" db="EMBL/GenBank/DDBJ databases">
        <authorList>
            <person name="de Groot N.N."/>
        </authorList>
    </citation>
    <scope>NUCLEOTIDE SEQUENCE [LARGE SCALE GENOMIC DNA]</scope>
    <source>
        <strain evidence="2 3">DSM 28129</strain>
    </source>
</reference>
<dbReference type="AlphaFoldDB" id="A0A1G7KBD8"/>
<accession>A0A1G7KBD8</accession>
<keyword evidence="3" id="KW-1185">Reference proteome</keyword>
<dbReference type="OrthoDB" id="2651466at2"/>
<dbReference type="RefSeq" id="WP_091229116.1">
    <property type="nucleotide sequence ID" value="NZ_FNBG01000009.1"/>
</dbReference>
<protein>
    <submittedName>
        <fullName evidence="2">Uncharacterized protein</fullName>
    </submittedName>
</protein>
<organism evidence="2 3">
    <name type="scientific">Fontibacillus panacisegetis</name>
    <dbReference type="NCBI Taxonomy" id="670482"/>
    <lineage>
        <taxon>Bacteria</taxon>
        <taxon>Bacillati</taxon>
        <taxon>Bacillota</taxon>
        <taxon>Bacilli</taxon>
        <taxon>Bacillales</taxon>
        <taxon>Paenibacillaceae</taxon>
        <taxon>Fontibacillus</taxon>
    </lineage>
</organism>
<name>A0A1G7KBD8_9BACL</name>
<proteinExistence type="predicted"/>